<accession>A0A5P8D9U9</accession>
<dbReference type="GO" id="GO:0016787">
    <property type="term" value="F:hydrolase activity"/>
    <property type="evidence" value="ECO:0007669"/>
    <property type="project" value="UniProtKB-KW"/>
</dbReference>
<gene>
    <name evidence="1" type="primary">22</name>
    <name evidence="1" type="ORF">SEA_CHERRYONLIM_22</name>
</gene>
<keyword evidence="1" id="KW-0378">Hydrolase</keyword>
<dbReference type="EMBL" id="MN284906">
    <property type="protein sequence ID" value="QFP95775.1"/>
    <property type="molecule type" value="Genomic_DNA"/>
</dbReference>
<keyword evidence="2" id="KW-1185">Reference proteome</keyword>
<dbReference type="RefSeq" id="YP_010663157.1">
    <property type="nucleotide sequence ID" value="NC_070893.1"/>
</dbReference>
<dbReference type="KEGG" id="vg:77939177"/>
<reference evidence="1 2" key="1">
    <citation type="submission" date="2019-08" db="EMBL/GenBank/DDBJ databases">
        <authorList>
            <person name="Lim D."/>
            <person name="Batin B."/>
            <person name="Choi E."/>
            <person name="Dhami J."/>
            <person name="Figueroa S."/>
            <person name="Kim S."/>
            <person name="Kim U."/>
            <person name="Klim L."/>
            <person name="Lee Y.S."/>
            <person name="Nathaniel A."/>
            <person name="Shih C."/>
            <person name="Simental K."/>
            <person name="Shu E."/>
            <person name="Trivedi R."/>
            <person name="Valladolid I."/>
            <person name="Wang C."/>
            <person name="Ward C."/>
            <person name="Yoo K."/>
            <person name="Choi J.D."/>
            <person name="Dean N."/>
            <person name="Muthiah A.S."/>
            <person name="Diaz A."/>
            <person name="Garlena R.A."/>
            <person name="Russell D.A."/>
            <person name="Pope W.H."/>
            <person name="Jacobs-Sera D."/>
            <person name="Hatfull G.F."/>
        </authorList>
    </citation>
    <scope>NUCLEOTIDE SEQUENCE [LARGE SCALE GENOMIC DNA]</scope>
</reference>
<organism evidence="1 2">
    <name type="scientific">Gordonia phage CherryonLim</name>
    <dbReference type="NCBI Taxonomy" id="2652411"/>
    <lineage>
        <taxon>Viruses</taxon>
        <taxon>Duplodnaviria</taxon>
        <taxon>Heunggongvirae</taxon>
        <taxon>Uroviricota</taxon>
        <taxon>Caudoviricetes</taxon>
        <taxon>Ponsvirus</taxon>
        <taxon>Ponsvirus cherryonlim</taxon>
    </lineage>
</organism>
<protein>
    <submittedName>
        <fullName evidence="1">Lysin A, glycosyl hydrolase domain</fullName>
    </submittedName>
</protein>
<dbReference type="Gene3D" id="3.20.20.80">
    <property type="entry name" value="Glycosidases"/>
    <property type="match status" value="1"/>
</dbReference>
<evidence type="ECO:0000313" key="1">
    <source>
        <dbReference type="EMBL" id="QFP95775.1"/>
    </source>
</evidence>
<dbReference type="SUPFAM" id="SSF51445">
    <property type="entry name" value="(Trans)glycosidases"/>
    <property type="match status" value="1"/>
</dbReference>
<dbReference type="InterPro" id="IPR017853">
    <property type="entry name" value="GH"/>
</dbReference>
<proteinExistence type="predicted"/>
<evidence type="ECO:0000313" key="2">
    <source>
        <dbReference type="Proteomes" id="UP000325899"/>
    </source>
</evidence>
<name>A0A5P8D9U9_9CAUD</name>
<dbReference type="GeneID" id="77939177"/>
<sequence>MGVMPTFWSDVSQYQGQPIDGTYPHPIFSFRTNTGSVRDTLALENARRARDMESLEIIMPYYFFRPGAANCDLCYSMIIEAGLRDDPRVVVMVDVESGNGSSQGSIPNIDHSREINDEIARLRKWFGPKRVVGYLNGVADAHLWRNIPADLPMITPSYSGRPGVWASTPPPKWLQDKAFGHQFTDTAITRPWPRGTDLNWSRLDIADIKALLGVKTGGGSVGAVEDGAAQLAGRFGNVRKTVNPDNVKYLPRSFNPETDPKGPAFNDMVAAIVNEVVWDGYDINVDLADLPLEERRSLVGLVRTIAAKQVVLEGKLDRLLGERNS</sequence>
<dbReference type="Proteomes" id="UP000325899">
    <property type="component" value="Segment"/>
</dbReference>